<comment type="caution">
    <text evidence="1">The sequence shown here is derived from an EMBL/GenBank/DDBJ whole genome shotgun (WGS) entry which is preliminary data.</text>
</comment>
<dbReference type="EMBL" id="JAURTK010000008">
    <property type="protein sequence ID" value="MDP9650147.1"/>
    <property type="molecule type" value="Genomic_DNA"/>
</dbReference>
<gene>
    <name evidence="1" type="ORF">J2793_005615</name>
</gene>
<accession>A0AB73IQ09</accession>
<organism evidence="1 2">
    <name type="scientific">Paraburkholderia caledonica</name>
    <dbReference type="NCBI Taxonomy" id="134536"/>
    <lineage>
        <taxon>Bacteria</taxon>
        <taxon>Pseudomonadati</taxon>
        <taxon>Pseudomonadota</taxon>
        <taxon>Betaproteobacteria</taxon>
        <taxon>Burkholderiales</taxon>
        <taxon>Burkholderiaceae</taxon>
        <taxon>Paraburkholderia</taxon>
    </lineage>
</organism>
<dbReference type="AlphaFoldDB" id="A0AB73IQ09"/>
<dbReference type="Proteomes" id="UP001229486">
    <property type="component" value="Unassembled WGS sequence"/>
</dbReference>
<reference evidence="1" key="1">
    <citation type="submission" date="2023-07" db="EMBL/GenBank/DDBJ databases">
        <title>Sorghum-associated microbial communities from plants grown in Nebraska, USA.</title>
        <authorList>
            <person name="Schachtman D."/>
        </authorList>
    </citation>
    <scope>NUCLEOTIDE SEQUENCE</scope>
    <source>
        <strain evidence="1">DS1061</strain>
    </source>
</reference>
<name>A0AB73IQ09_9BURK</name>
<evidence type="ECO:0000313" key="1">
    <source>
        <dbReference type="EMBL" id="MDP9650147.1"/>
    </source>
</evidence>
<sequence>MGRSIIIYGKKRQCKPQSPIQRCIHQAAICKHRTHAFNNSPIFMFVPNPLSFSFASVSNAALA</sequence>
<protein>
    <submittedName>
        <fullName evidence="1">Uncharacterized protein</fullName>
    </submittedName>
</protein>
<proteinExistence type="predicted"/>
<evidence type="ECO:0000313" key="2">
    <source>
        <dbReference type="Proteomes" id="UP001229486"/>
    </source>
</evidence>